<feature type="region of interest" description="Disordered" evidence="4">
    <location>
        <begin position="309"/>
        <end position="343"/>
    </location>
</feature>
<dbReference type="SMART" id="SM01026">
    <property type="entry name" value="Beach"/>
    <property type="match status" value="1"/>
</dbReference>
<feature type="region of interest" description="Disordered" evidence="4">
    <location>
        <begin position="2063"/>
        <end position="2118"/>
    </location>
</feature>
<evidence type="ECO:0000256" key="2">
    <source>
        <dbReference type="ARBA" id="ARBA00022737"/>
    </source>
</evidence>
<organism evidence="7 8">
    <name type="scientific">Ooceraea biroi</name>
    <name type="common">Clonal raider ant</name>
    <name type="synonym">Cerapachys biroi</name>
    <dbReference type="NCBI Taxonomy" id="2015173"/>
    <lineage>
        <taxon>Eukaryota</taxon>
        <taxon>Metazoa</taxon>
        <taxon>Ecdysozoa</taxon>
        <taxon>Arthropoda</taxon>
        <taxon>Hexapoda</taxon>
        <taxon>Insecta</taxon>
        <taxon>Pterygota</taxon>
        <taxon>Neoptera</taxon>
        <taxon>Endopterygota</taxon>
        <taxon>Hymenoptera</taxon>
        <taxon>Apocrita</taxon>
        <taxon>Aculeata</taxon>
        <taxon>Formicoidea</taxon>
        <taxon>Formicidae</taxon>
        <taxon>Dorylinae</taxon>
        <taxon>Ooceraea</taxon>
    </lineage>
</organism>
<dbReference type="Pfam" id="PF02138">
    <property type="entry name" value="Beach"/>
    <property type="match status" value="1"/>
</dbReference>
<evidence type="ECO:0000313" key="8">
    <source>
        <dbReference type="Proteomes" id="UP000279307"/>
    </source>
</evidence>
<dbReference type="SUPFAM" id="SSF81837">
    <property type="entry name" value="BEACH domain"/>
    <property type="match status" value="1"/>
</dbReference>
<feature type="region of interest" description="Disordered" evidence="4">
    <location>
        <begin position="926"/>
        <end position="992"/>
    </location>
</feature>
<dbReference type="SUPFAM" id="SSF48371">
    <property type="entry name" value="ARM repeat"/>
    <property type="match status" value="1"/>
</dbReference>
<sequence length="3530" mass="393162">MRESRGGAALRCSNGVGVDVSQRLIIAADRTRRGDSQCRINRGDQVTWSKDARQRQHEDTLYAWLSFDEVASYEEDARLKTEDLDEEDEKEREECSGMSTASANKLQILWDHFIHAEPQSYEKSSWLDIFLAELLAQIKEGKDVKDALSFCSVGGGGVSTLVACELLSDVHELCGKRNNGDELVGLRKYLVQDRGWRCLAALHLLGVRGLSCGRELVALLVALYPVALQERANSAAASKKCDDGELVARASSRNQYVRFHCNDDTVDTVDIVLHARRKSAKGTGSKALSHEDDAPSRRRFSRRHVVGATKIQQSTSHKQRSSSLMLEARRSTPMDVTSSESEQLTDAIDQARSLTLKIRLNPMDFEYFTSIVRSDEEQKWQAELYELPQRPVRKTQRDYIDERIQDVLDANISNFEISLLIIQLLQGLRDYDTPAEQTPAVQVLKFALDTLWSLQFGIDGNNLSVTERATLKAAAARLMLTALERALRADEPTTAVIHNGLLPMTLRLLEDACSKPVDVLEPEEGSLLQEFIFATIYGIVTFLYCLLHQRGSNVDKLSDFLELFRLFVESQDGKLVERTVFAIVDLPSIDPAKSIVRAKKIIDMIGALTSSLKRIRRDLSHVTQCHRTKHRSCIDSVQSHHHSDVLGTPYSRPILGIVDKQVDKQVCCISSLFATLTNLLKESHLFVSELRVRLIKITTAAGTCCCFPPRMLVSSIVAFLRKRDSSTYASAVAFLERTLFKELGAYPATVNACNICDRPANYSWDFLEVYADLLCPSDPKLCYVVMAHLLKVTPGSRFHVREQLLLRVFYPTFLRAKVCYASDSSNATAKFLIQSCMSVMSCLIVNAQMCEKFMEINALREILPLMVDTAFTRSVYALLEVTVTIEIWKLCCEESSDPKSVEAPATESLFESLDRETDELLKNLRYLEKPEMEEEKADQQSEKDTSDTHSGIQKVDLSPAEDIRTETDEATTESLDAEPKLPESDIHHEQLENKTDTIDTIVSDPFEKLDTLAEQVIGVCKDADASPRRTSLHQASSAWRAAAGVALYSPKFRVELSAHPVSKKSLCLFKLLTIGIATDSIEDTSKSAHKLFEALITCCLTSPLYDCDIVMELGKTLMETGVTLGRGLAVIVDAMLKVSMLKPAQENCVPQQPRPRLPTMMLETLPDCGAEDSSTGEYITADDGYEADIEVPGRCSNNTISKKNSPLGPVVEPRGHANAHPALCSLAIDLLIHFSEQGLDLERGSIITGGLRRVAVTCRESASSCAALAASGTITKILNGFKNVFTNNDPRYRDLQHAALEVFTLLATQSISSTELVTYLSFFKVEKPPMLPLLEPLYHLVLAARPQPNFILSFPVQCDVKAQSGSKFQMEEHKNLEKAENLVNNFKKKHLAAGICSPWSVHAACLPIGSELAWPVWLHGCSASMWLRVERGSPIGGRATAYGTSPLLDSDSESLSDWGILSDNWSREDQSVSDLFSESSVVAGSVSPPTPTSIIHLLSIGFESLVLEMWLDLRSDKLILRLTRPDDKINRTISETSINGMLPSGRWHHLSLNFKDTVLNKHSAVVEVTLWVDGWREINARLPFDGLLVRKPGTTCILLGQIGSSNVGAWYLGNLMLFRCPVFTKERALYLTSLGPNYTNLADCILSTVKPDFAPLIASGALNGVCEVKYEGGKFDLNRRKSYGGTYLRHAVEKVVPETKIDWETVMDATNSHLGELQDNLLLCYEAQNPNVVHLYPQAIANPAAVVRNIFPGQPGFRVISAPEHRVSQQPPLSISPILYTRLESQQYRGLVPAAILVGGVPVFLYLFARVVELNSTEEEQALALSTVLHLVRSDSELLNQYRSNGGTSLVLRVLESSRCYAGRHILKAILDAACDSSAIIKDIGSGNHSIFQNCEAVITDPELIKGALTAWRAWAKYDTLNLLLQALLLLLRDQHSQREFNASQLNRVGIVDAILTMCKEHFMYEINDEMSAALDSNIGITIVELIRALMGAPPEFAHLVAITDYLVLVHQASETYVTHSRHNIYFMLPQFREKGTNLKTNSNGTSSDDSINVVENSKLNKALMNEQIQKTRSPKKKDRKDRAQSKDNASAGDDSGIAGSDGSNPQSNERQSTYADERRVCQGSVCEGLLLVLRDAVRVLPDSQVGSVLKHVLRAELLLVLANDPDARVRTALIKVVQTYLQRASDEEVNRFIKQKYFMHLGNQIALYPGSEQLVVALENLALRGPTLAAMPPLMAMIAKAEGSDANIARPIISFITDIIAKNINTLRVLLEQGLIESLAQALVGAAYKGNSMSLHRDIHVLFVAIASKLLELPGSHQMQAVLDLHVILDYVELSEKLRCRASSICTAIRDAQVALFDGELDILTTKMSNHSGFRLRSTASYLASASYLTSILTTSSEQSDGSRSSSYTSLHASSPQTLREPGKGELNDRFRIIVTRAVEFITTADASPSTNELQLTRRLFSILLHGLCSPLEKKHHWGSTWSVRPALRKYTARIMVWLLEPHQSINTRVYAVRSLMEEPKAREILSCILEVHPQMEQKFTVFFWDLLQKRDEMPSADARVCAELREALRVWDLAKGIEQASPEVWNDELALLRRDLFLDRDICIDNHPAILRIGKRFDALAKQLTESAMTITRSVVEEQNRERKVLMEQLKHTRALEAQAVARWRDIAKRLTHERAPWHFPESYPRSWELDPTEGPARVRIRLQRCHLNIDERFLLPEHQDSLVSSSIEAPLSYLFTSAREDANTAALIERLHTSEKIRKMSQARVVTPRAELAGEVLIGETCVYFVPDNPDMPLHTDIALGGFDLAVAGGTAWRLEDIRELHRRRYQLQERAIEIFLITGRTYLLAFNSSKERDEFATELSACNLPRRVPGDDLGEALALWRSGALTNWEYITRLNKLAGRSYNDLMQYPVFPFVLADYVSEKIDLNNPKIYRNFKRPMAVQDKKNEQHYINNYNYLKQTLTEGLNLIALNQGPFHYGSHYSNSGTVLHFLVRLPPFTSMFLCYQDNNFDIPDRTFHALATTWRLTSCDSTTDVKELIPEFFYLPEFLLNTEGFNFGVRQNGNRVSDVELPKWCAGDARLFILAHRVALESDIVREVLPYWIDLVFGFRQTGRPAVEAINVFHPATYYGFDVEQIADPLERQAWETMVRTYGQTPAQLFRAAHPLVQNLGNVTLSSQKVPVIEGISGIKWGNYVGAPSNEPVLCWKHKHRTPLASLIPLATGDVFGLPNYTTLLLGYTKEKGGSMLSGMSVLGAALASWNGTDGVARLKCKKEQPPRPLIKSLGLDPITTLGTAPDCGQLWIGHLSGRITVHTYTIGTTGKIEFSLAPATVLLAHRNRVTVISLSRVFSIACSGDGSGVIAIWDLNSLTYVRSVVCDQGFAVHLLCISETLGDVAATYEIPTTDDTIPTANQSEMRVYTVNARAVGSVLSRGHITALCYSNAPEGVSVNVIATGLDNGVIRLWSSWDLRLVREITSNMKGCGAIIAVAWALDQHHLYAVTEDSTVLIWEGSKRLSNGTPKFVNLTSL</sequence>
<dbReference type="InterPro" id="IPR036372">
    <property type="entry name" value="BEACH_dom_sf"/>
</dbReference>
<dbReference type="CDD" id="cd01201">
    <property type="entry name" value="PH_BEACH"/>
    <property type="match status" value="1"/>
</dbReference>
<feature type="domain" description="BEACH-type PH" evidence="6">
    <location>
        <begin position="2755"/>
        <end position="2864"/>
    </location>
</feature>
<comment type="caution">
    <text evidence="7">The sequence shown here is derived from an EMBL/GenBank/DDBJ whole genome shotgun (WGS) entry which is preliminary data.</text>
</comment>
<dbReference type="Gene3D" id="2.30.29.30">
    <property type="entry name" value="Pleckstrin-homology domain (PH domain)/Phosphotyrosine-binding domain (PTB)"/>
    <property type="match status" value="1"/>
</dbReference>
<dbReference type="InterPro" id="IPR000409">
    <property type="entry name" value="BEACH_dom"/>
</dbReference>
<accession>A0A3L8DW53</accession>
<dbReference type="Gene3D" id="1.10.1540.10">
    <property type="entry name" value="BEACH domain"/>
    <property type="match status" value="1"/>
</dbReference>
<evidence type="ECO:0000256" key="4">
    <source>
        <dbReference type="SAM" id="MobiDB-lite"/>
    </source>
</evidence>
<dbReference type="OrthoDB" id="26681at2759"/>
<keyword evidence="1 3" id="KW-0853">WD repeat</keyword>
<dbReference type="Gene3D" id="2.130.10.10">
    <property type="entry name" value="YVTN repeat-like/Quinoprotein amine dehydrogenase"/>
    <property type="match status" value="2"/>
</dbReference>
<feature type="compositionally biased region" description="Basic and acidic residues" evidence="4">
    <location>
        <begin position="937"/>
        <end position="947"/>
    </location>
</feature>
<feature type="compositionally biased region" description="Polar residues" evidence="4">
    <location>
        <begin position="2409"/>
        <end position="2419"/>
    </location>
</feature>
<dbReference type="CDD" id="cd06071">
    <property type="entry name" value="Beach"/>
    <property type="match status" value="1"/>
</dbReference>
<feature type="compositionally biased region" description="Low complexity" evidence="4">
    <location>
        <begin position="2398"/>
        <end position="2408"/>
    </location>
</feature>
<evidence type="ECO:0000313" key="7">
    <source>
        <dbReference type="EMBL" id="RLU24463.1"/>
    </source>
</evidence>
<dbReference type="PANTHER" id="PTHR13743">
    <property type="entry name" value="BEIGE/BEACH-RELATED"/>
    <property type="match status" value="1"/>
</dbReference>
<protein>
    <recommendedName>
        <fullName evidence="9">Lysosomal-trafficking regulator</fullName>
    </recommendedName>
</protein>
<evidence type="ECO:0000256" key="3">
    <source>
        <dbReference type="PROSITE-ProRule" id="PRU00221"/>
    </source>
</evidence>
<evidence type="ECO:0000259" key="6">
    <source>
        <dbReference type="PROSITE" id="PS51783"/>
    </source>
</evidence>
<feature type="region of interest" description="Disordered" evidence="4">
    <location>
        <begin position="2398"/>
        <end position="2425"/>
    </location>
</feature>
<feature type="compositionally biased region" description="Polar residues" evidence="4">
    <location>
        <begin position="334"/>
        <end position="343"/>
    </location>
</feature>
<evidence type="ECO:0000256" key="1">
    <source>
        <dbReference type="ARBA" id="ARBA00022574"/>
    </source>
</evidence>
<dbReference type="InterPro" id="IPR050865">
    <property type="entry name" value="BEACH_Domain"/>
</dbReference>
<feature type="domain" description="BEACH" evidence="5">
    <location>
        <begin position="2869"/>
        <end position="3169"/>
    </location>
</feature>
<dbReference type="InterPro" id="IPR036322">
    <property type="entry name" value="WD40_repeat_dom_sf"/>
</dbReference>
<dbReference type="InterPro" id="IPR015943">
    <property type="entry name" value="WD40/YVTN_repeat-like_dom_sf"/>
</dbReference>
<feature type="compositionally biased region" description="Polar residues" evidence="4">
    <location>
        <begin position="2106"/>
        <end position="2115"/>
    </location>
</feature>
<dbReference type="PANTHER" id="PTHR13743:SF86">
    <property type="entry name" value="LYSOSOMAL-TRAFFICKING REGULATOR"/>
    <property type="match status" value="1"/>
</dbReference>
<dbReference type="InterPro" id="IPR016024">
    <property type="entry name" value="ARM-type_fold"/>
</dbReference>
<gene>
    <name evidence="7" type="ORF">DMN91_002552</name>
</gene>
<dbReference type="FunFam" id="1.10.1540.10:FF:000001">
    <property type="entry name" value="neurobeachin isoform X1"/>
    <property type="match status" value="1"/>
</dbReference>
<dbReference type="SUPFAM" id="SSF50978">
    <property type="entry name" value="WD40 repeat-like"/>
    <property type="match status" value="1"/>
</dbReference>
<dbReference type="SUPFAM" id="SSF50729">
    <property type="entry name" value="PH domain-like"/>
    <property type="match status" value="1"/>
</dbReference>
<dbReference type="Proteomes" id="UP000279307">
    <property type="component" value="Chromosome 3"/>
</dbReference>
<feature type="compositionally biased region" description="Low complexity" evidence="4">
    <location>
        <begin position="2088"/>
        <end position="2105"/>
    </location>
</feature>
<dbReference type="InterPro" id="IPR001680">
    <property type="entry name" value="WD40_rpt"/>
</dbReference>
<proteinExistence type="predicted"/>
<feature type="repeat" description="WD" evidence="3">
    <location>
        <begin position="3335"/>
        <end position="3376"/>
    </location>
</feature>
<dbReference type="PROSITE" id="PS51783">
    <property type="entry name" value="PH_BEACH"/>
    <property type="match status" value="1"/>
</dbReference>
<evidence type="ECO:0000259" key="5">
    <source>
        <dbReference type="PROSITE" id="PS50197"/>
    </source>
</evidence>
<keyword evidence="2" id="KW-0677">Repeat</keyword>
<dbReference type="SMART" id="SM00320">
    <property type="entry name" value="WD40"/>
    <property type="match status" value="4"/>
</dbReference>
<reference evidence="7 8" key="1">
    <citation type="journal article" date="2018" name="Genome Res.">
        <title>The genomic architecture and molecular evolution of ant odorant receptors.</title>
        <authorList>
            <person name="McKenzie S.K."/>
            <person name="Kronauer D.J.C."/>
        </authorList>
    </citation>
    <scope>NUCLEOTIDE SEQUENCE [LARGE SCALE GENOMIC DNA]</scope>
    <source>
        <strain evidence="7">Clonal line C1</strain>
    </source>
</reference>
<dbReference type="InterPro" id="IPR023362">
    <property type="entry name" value="PH-BEACH_dom"/>
</dbReference>
<feature type="compositionally biased region" description="Basic and acidic residues" evidence="4">
    <location>
        <begin position="977"/>
        <end position="992"/>
    </location>
</feature>
<name>A0A3L8DW53_OOCBI</name>
<dbReference type="PROSITE" id="PS50082">
    <property type="entry name" value="WD_REPEATS_2"/>
    <property type="match status" value="1"/>
</dbReference>
<dbReference type="InterPro" id="IPR011993">
    <property type="entry name" value="PH-like_dom_sf"/>
</dbReference>
<dbReference type="EMBL" id="QOIP01000003">
    <property type="protein sequence ID" value="RLU24463.1"/>
    <property type="molecule type" value="Genomic_DNA"/>
</dbReference>
<feature type="compositionally biased region" description="Polar residues" evidence="4">
    <location>
        <begin position="310"/>
        <end position="324"/>
    </location>
</feature>
<dbReference type="PROSITE" id="PS50197">
    <property type="entry name" value="BEACH"/>
    <property type="match status" value="1"/>
</dbReference>
<evidence type="ECO:0008006" key="9">
    <source>
        <dbReference type="Google" id="ProtNLM"/>
    </source>
</evidence>
<dbReference type="Pfam" id="PF14844">
    <property type="entry name" value="PH_BEACH"/>
    <property type="match status" value="1"/>
</dbReference>